<dbReference type="PANTHER" id="PTHR34997">
    <property type="entry name" value="AM15"/>
    <property type="match status" value="1"/>
</dbReference>
<feature type="domain" description="LysM" evidence="5">
    <location>
        <begin position="99"/>
        <end position="145"/>
    </location>
</feature>
<feature type="region of interest" description="Disordered" evidence="4">
    <location>
        <begin position="51"/>
        <end position="84"/>
    </location>
</feature>
<feature type="domain" description="LysM" evidence="5">
    <location>
        <begin position="169"/>
        <end position="215"/>
    </location>
</feature>
<evidence type="ECO:0000313" key="7">
    <source>
        <dbReference type="Proteomes" id="UP000191612"/>
    </source>
</evidence>
<dbReference type="AlphaFoldDB" id="A0A1V6QS15"/>
<keyword evidence="2" id="KW-0732">Signal</keyword>
<name>A0A1V6QS15_9EURO</name>
<sequence>MDGMENDNCTTIADDNDISVPSLKAWNPSLGANCSGLSTDTYICVAAPSNTTSPSTTPSSHSSTNASPSSTTARASISATSDGFTPSPVQTGIVSDCIRFYKAQAGNDCYDIAQEAGMTFDDFYTWNPAIKNDCSGLESGVFVCIGNTGKPVPVTPTPTQTGMVSGCLRFYDVQSGEGCADIASQAGAAQTDFYNWNPAVSTNCAGLEASVFVCIGTASPITTITSGTPVTIPSKS</sequence>
<evidence type="ECO:0000256" key="2">
    <source>
        <dbReference type="ARBA" id="ARBA00022729"/>
    </source>
</evidence>
<dbReference type="EMBL" id="MDYO01000049">
    <property type="protein sequence ID" value="OQD91726.1"/>
    <property type="molecule type" value="Genomic_DNA"/>
</dbReference>
<keyword evidence="1" id="KW-0147">Chitin-binding</keyword>
<keyword evidence="3" id="KW-0843">Virulence</keyword>
<evidence type="ECO:0000313" key="6">
    <source>
        <dbReference type="EMBL" id="OQD91726.1"/>
    </source>
</evidence>
<evidence type="ECO:0000259" key="5">
    <source>
        <dbReference type="PROSITE" id="PS51782"/>
    </source>
</evidence>
<dbReference type="STRING" id="60172.A0A1V6QS15"/>
<dbReference type="SUPFAM" id="SSF54106">
    <property type="entry name" value="LysM domain"/>
    <property type="match status" value="2"/>
</dbReference>
<dbReference type="GO" id="GO:0008061">
    <property type="term" value="F:chitin binding"/>
    <property type="evidence" value="ECO:0007669"/>
    <property type="project" value="UniProtKB-KW"/>
</dbReference>
<dbReference type="CDD" id="cd00118">
    <property type="entry name" value="LysM"/>
    <property type="match status" value="3"/>
</dbReference>
<dbReference type="SMART" id="SM00257">
    <property type="entry name" value="LysM"/>
    <property type="match status" value="3"/>
</dbReference>
<dbReference type="InterPro" id="IPR036779">
    <property type="entry name" value="LysM_dom_sf"/>
</dbReference>
<evidence type="ECO:0000256" key="4">
    <source>
        <dbReference type="SAM" id="MobiDB-lite"/>
    </source>
</evidence>
<keyword evidence="7" id="KW-1185">Reference proteome</keyword>
<reference evidence="7" key="1">
    <citation type="journal article" date="2017" name="Nat. Microbiol.">
        <title>Global analysis of biosynthetic gene clusters reveals vast potential of secondary metabolite production in Penicillium species.</title>
        <authorList>
            <person name="Nielsen J.C."/>
            <person name="Grijseels S."/>
            <person name="Prigent S."/>
            <person name="Ji B."/>
            <person name="Dainat J."/>
            <person name="Nielsen K.F."/>
            <person name="Frisvad J.C."/>
            <person name="Workman M."/>
            <person name="Nielsen J."/>
        </authorList>
    </citation>
    <scope>NUCLEOTIDE SEQUENCE [LARGE SCALE GENOMIC DNA]</scope>
    <source>
        <strain evidence="7">IBT 29525</strain>
    </source>
</reference>
<comment type="caution">
    <text evidence="6">The sequence shown here is derived from an EMBL/GenBank/DDBJ whole genome shotgun (WGS) entry which is preliminary data.</text>
</comment>
<dbReference type="Gene3D" id="3.10.350.10">
    <property type="entry name" value="LysM domain"/>
    <property type="match status" value="3"/>
</dbReference>
<evidence type="ECO:0000256" key="3">
    <source>
        <dbReference type="ARBA" id="ARBA00023026"/>
    </source>
</evidence>
<evidence type="ECO:0000256" key="1">
    <source>
        <dbReference type="ARBA" id="ARBA00022669"/>
    </source>
</evidence>
<dbReference type="PANTHER" id="PTHR34997:SF2">
    <property type="entry name" value="LYSM DOMAIN-CONTAINING PROTEIN-RELATED"/>
    <property type="match status" value="1"/>
</dbReference>
<feature type="compositionally biased region" description="Low complexity" evidence="4">
    <location>
        <begin position="51"/>
        <end position="81"/>
    </location>
</feature>
<dbReference type="Proteomes" id="UP000191612">
    <property type="component" value="Unassembled WGS sequence"/>
</dbReference>
<dbReference type="PROSITE" id="PS51782">
    <property type="entry name" value="LYSM"/>
    <property type="match status" value="2"/>
</dbReference>
<dbReference type="InterPro" id="IPR052210">
    <property type="entry name" value="LysM1-like"/>
</dbReference>
<organism evidence="6 7">
    <name type="scientific">Penicillium solitum</name>
    <dbReference type="NCBI Taxonomy" id="60172"/>
    <lineage>
        <taxon>Eukaryota</taxon>
        <taxon>Fungi</taxon>
        <taxon>Dikarya</taxon>
        <taxon>Ascomycota</taxon>
        <taxon>Pezizomycotina</taxon>
        <taxon>Eurotiomycetes</taxon>
        <taxon>Eurotiomycetidae</taxon>
        <taxon>Eurotiales</taxon>
        <taxon>Aspergillaceae</taxon>
        <taxon>Penicillium</taxon>
    </lineage>
</organism>
<proteinExistence type="predicted"/>
<protein>
    <recommendedName>
        <fullName evidence="5">LysM domain-containing protein</fullName>
    </recommendedName>
</protein>
<accession>A0A1V6QS15</accession>
<gene>
    <name evidence="6" type="ORF">PENSOL_c049G03722</name>
</gene>
<dbReference type="InterPro" id="IPR018392">
    <property type="entry name" value="LysM"/>
</dbReference>
<dbReference type="Pfam" id="PF01476">
    <property type="entry name" value="LysM"/>
    <property type="match status" value="2"/>
</dbReference>